<evidence type="ECO:0000256" key="1">
    <source>
        <dbReference type="ARBA" id="ARBA00022553"/>
    </source>
</evidence>
<reference evidence="10 11" key="1">
    <citation type="submission" date="2018-05" db="EMBL/GenBank/DDBJ databases">
        <title>Genomic Encyclopedia of Type Strains, Phase IV (KMG-IV): sequencing the most valuable type-strain genomes for metagenomic binning, comparative biology and taxonomic classification.</title>
        <authorList>
            <person name="Goeker M."/>
        </authorList>
    </citation>
    <scope>NUCLEOTIDE SEQUENCE [LARGE SCALE GENOMIC DNA]</scope>
    <source>
        <strain evidence="10 11">DSM 25350</strain>
    </source>
</reference>
<dbReference type="PANTHER" id="PTHR48111:SF21">
    <property type="entry name" value="DNA-BINDING DUAL MASTER TRANSCRIPTIONAL REGULATOR RPAA"/>
    <property type="match status" value="1"/>
</dbReference>
<dbReference type="GO" id="GO:0000156">
    <property type="term" value="F:phosphorelay response regulator activity"/>
    <property type="evidence" value="ECO:0007669"/>
    <property type="project" value="TreeGrafter"/>
</dbReference>
<dbReference type="InterPro" id="IPR036388">
    <property type="entry name" value="WH-like_DNA-bd_sf"/>
</dbReference>
<dbReference type="CDD" id="cd00383">
    <property type="entry name" value="trans_reg_C"/>
    <property type="match status" value="1"/>
</dbReference>
<sequence length="230" mass="26226">MPKRIALVEDEAVIRENYTQALEKYGYQVDAYASVAEAERQLTAPLPDLAILDVSLGDEPEGGFKLCRWLRSQSDSLPIVFLTAMDSDFDIISGLRLGADDYITKDISLPHFMARVSALFRRISAMNLKAEQCEQLEVGSLLLDLDRVKVFWKSNMVDLTLTEFWMVHALVKNPGHVRSREQLMETANVIVDDSTITSHIKRIRKKFSQLDPDFDCIDTVYGMGYRWKSE</sequence>
<evidence type="ECO:0000259" key="8">
    <source>
        <dbReference type="PROSITE" id="PS50110"/>
    </source>
</evidence>
<name>A0A316FRR2_9GAMM</name>
<dbReference type="InterPro" id="IPR016032">
    <property type="entry name" value="Sig_transdc_resp-reg_C-effctor"/>
</dbReference>
<feature type="DNA-binding region" description="OmpR/PhoB-type" evidence="7">
    <location>
        <begin position="133"/>
        <end position="229"/>
    </location>
</feature>
<gene>
    <name evidence="10" type="ORF">C8D97_106133</name>
</gene>
<evidence type="ECO:0000256" key="5">
    <source>
        <dbReference type="ARBA" id="ARBA00023163"/>
    </source>
</evidence>
<dbReference type="SMART" id="SM00862">
    <property type="entry name" value="Trans_reg_C"/>
    <property type="match status" value="1"/>
</dbReference>
<dbReference type="SUPFAM" id="SSF52172">
    <property type="entry name" value="CheY-like"/>
    <property type="match status" value="1"/>
</dbReference>
<dbReference type="Proteomes" id="UP000245790">
    <property type="component" value="Unassembled WGS sequence"/>
</dbReference>
<keyword evidence="11" id="KW-1185">Reference proteome</keyword>
<dbReference type="InterPro" id="IPR001867">
    <property type="entry name" value="OmpR/PhoB-type_DNA-bd"/>
</dbReference>
<keyword evidence="5" id="KW-0804">Transcription</keyword>
<evidence type="ECO:0000259" key="9">
    <source>
        <dbReference type="PROSITE" id="PS51755"/>
    </source>
</evidence>
<dbReference type="Pfam" id="PF00072">
    <property type="entry name" value="Response_reg"/>
    <property type="match status" value="1"/>
</dbReference>
<dbReference type="PROSITE" id="PS51755">
    <property type="entry name" value="OMPR_PHOB"/>
    <property type="match status" value="1"/>
</dbReference>
<dbReference type="PROSITE" id="PS50110">
    <property type="entry name" value="RESPONSE_REGULATORY"/>
    <property type="match status" value="1"/>
</dbReference>
<evidence type="ECO:0000313" key="10">
    <source>
        <dbReference type="EMBL" id="PWK50845.1"/>
    </source>
</evidence>
<evidence type="ECO:0000256" key="4">
    <source>
        <dbReference type="ARBA" id="ARBA00023125"/>
    </source>
</evidence>
<accession>A0A316FRR2</accession>
<evidence type="ECO:0000256" key="3">
    <source>
        <dbReference type="ARBA" id="ARBA00023015"/>
    </source>
</evidence>
<dbReference type="InterPro" id="IPR039420">
    <property type="entry name" value="WalR-like"/>
</dbReference>
<dbReference type="SUPFAM" id="SSF46894">
    <property type="entry name" value="C-terminal effector domain of the bipartite response regulators"/>
    <property type="match status" value="1"/>
</dbReference>
<feature type="domain" description="Response regulatory" evidence="8">
    <location>
        <begin position="4"/>
        <end position="120"/>
    </location>
</feature>
<dbReference type="GO" id="GO:0005829">
    <property type="term" value="C:cytosol"/>
    <property type="evidence" value="ECO:0007669"/>
    <property type="project" value="TreeGrafter"/>
</dbReference>
<dbReference type="Gene3D" id="6.10.250.690">
    <property type="match status" value="1"/>
</dbReference>
<dbReference type="InterPro" id="IPR001789">
    <property type="entry name" value="Sig_transdc_resp-reg_receiver"/>
</dbReference>
<dbReference type="GO" id="GO:0032993">
    <property type="term" value="C:protein-DNA complex"/>
    <property type="evidence" value="ECO:0007669"/>
    <property type="project" value="TreeGrafter"/>
</dbReference>
<dbReference type="NCBIfam" id="TIGR03787">
    <property type="entry name" value="marine_sort_RR"/>
    <property type="match status" value="1"/>
</dbReference>
<feature type="domain" description="OmpR/PhoB-type" evidence="9">
    <location>
        <begin position="133"/>
        <end position="229"/>
    </location>
</feature>
<dbReference type="SMART" id="SM00448">
    <property type="entry name" value="REC"/>
    <property type="match status" value="1"/>
</dbReference>
<proteinExistence type="predicted"/>
<evidence type="ECO:0000256" key="7">
    <source>
        <dbReference type="PROSITE-ProRule" id="PRU01091"/>
    </source>
</evidence>
<feature type="modified residue" description="4-aspartylphosphate" evidence="6">
    <location>
        <position position="53"/>
    </location>
</feature>
<dbReference type="PANTHER" id="PTHR48111">
    <property type="entry name" value="REGULATOR OF RPOS"/>
    <property type="match status" value="1"/>
</dbReference>
<dbReference type="InterPro" id="IPR011006">
    <property type="entry name" value="CheY-like_superfamily"/>
</dbReference>
<dbReference type="GO" id="GO:0000976">
    <property type="term" value="F:transcription cis-regulatory region binding"/>
    <property type="evidence" value="ECO:0007669"/>
    <property type="project" value="TreeGrafter"/>
</dbReference>
<dbReference type="Pfam" id="PF00486">
    <property type="entry name" value="Trans_reg_C"/>
    <property type="match status" value="1"/>
</dbReference>
<comment type="caution">
    <text evidence="10">The sequence shown here is derived from an EMBL/GenBank/DDBJ whole genome shotgun (WGS) entry which is preliminary data.</text>
</comment>
<dbReference type="CDD" id="cd17574">
    <property type="entry name" value="REC_OmpR"/>
    <property type="match status" value="1"/>
</dbReference>
<protein>
    <submittedName>
        <fullName evidence="10">Winged helix family two component transcriptional regulator</fullName>
    </submittedName>
</protein>
<evidence type="ECO:0000256" key="6">
    <source>
        <dbReference type="PROSITE-ProRule" id="PRU00169"/>
    </source>
</evidence>
<keyword evidence="2" id="KW-0902">Two-component regulatory system</keyword>
<evidence type="ECO:0000313" key="11">
    <source>
        <dbReference type="Proteomes" id="UP000245790"/>
    </source>
</evidence>
<dbReference type="OrthoDB" id="9802426at2"/>
<dbReference type="EMBL" id="QGGU01000006">
    <property type="protein sequence ID" value="PWK50845.1"/>
    <property type="molecule type" value="Genomic_DNA"/>
</dbReference>
<dbReference type="AlphaFoldDB" id="A0A316FRR2"/>
<dbReference type="InterPro" id="IPR022305">
    <property type="entry name" value="Response_regulator"/>
</dbReference>
<keyword evidence="3" id="KW-0805">Transcription regulation</keyword>
<dbReference type="Gene3D" id="3.40.50.2300">
    <property type="match status" value="1"/>
</dbReference>
<keyword evidence="1 6" id="KW-0597">Phosphoprotein</keyword>
<keyword evidence="4 7" id="KW-0238">DNA-binding</keyword>
<dbReference type="RefSeq" id="WP_109763507.1">
    <property type="nucleotide sequence ID" value="NZ_QGGU01000006.1"/>
</dbReference>
<evidence type="ECO:0000256" key="2">
    <source>
        <dbReference type="ARBA" id="ARBA00023012"/>
    </source>
</evidence>
<dbReference type="Gene3D" id="1.10.10.10">
    <property type="entry name" value="Winged helix-like DNA-binding domain superfamily/Winged helix DNA-binding domain"/>
    <property type="match status" value="1"/>
</dbReference>
<dbReference type="GO" id="GO:0006355">
    <property type="term" value="P:regulation of DNA-templated transcription"/>
    <property type="evidence" value="ECO:0007669"/>
    <property type="project" value="InterPro"/>
</dbReference>
<organism evidence="10 11">
    <name type="scientific">Pleionea mediterranea</name>
    <dbReference type="NCBI Taxonomy" id="523701"/>
    <lineage>
        <taxon>Bacteria</taxon>
        <taxon>Pseudomonadati</taxon>
        <taxon>Pseudomonadota</taxon>
        <taxon>Gammaproteobacteria</taxon>
        <taxon>Oceanospirillales</taxon>
        <taxon>Pleioneaceae</taxon>
        <taxon>Pleionea</taxon>
    </lineage>
</organism>